<dbReference type="RefSeq" id="WP_013546064.1">
    <property type="nucleotide sequence ID" value="NC_014933.1"/>
</dbReference>
<evidence type="ECO:0000313" key="3">
    <source>
        <dbReference type="Proteomes" id="UP000008630"/>
    </source>
</evidence>
<protein>
    <submittedName>
        <fullName evidence="2">Uncharacterized protein</fullName>
    </submittedName>
</protein>
<proteinExistence type="predicted"/>
<accession>E6SV11</accession>
<name>E6SV11_BACT6</name>
<reference evidence="2 3" key="2">
    <citation type="journal article" date="2011" name="Stand. Genomic Sci.">
        <title>Complete genome sequence of Bacteroides helcogenes type strain (P 36-108).</title>
        <authorList>
            <person name="Pati A."/>
            <person name="Gronow S."/>
            <person name="Zeytun A."/>
            <person name="Lapidus A."/>
            <person name="Nolan M."/>
            <person name="Hammon N."/>
            <person name="Deshpande S."/>
            <person name="Cheng J.F."/>
            <person name="Tapia R."/>
            <person name="Han C."/>
            <person name="Goodwin L."/>
            <person name="Pitluck S."/>
            <person name="Liolios K."/>
            <person name="Pagani I."/>
            <person name="Ivanova N."/>
            <person name="Mavromatis K."/>
            <person name="Chen A."/>
            <person name="Palaniappan K."/>
            <person name="Land M."/>
            <person name="Hauser L."/>
            <person name="Chang Y.J."/>
            <person name="Jeffries C.D."/>
            <person name="Detter J.C."/>
            <person name="Brambilla E."/>
            <person name="Rohde M."/>
            <person name="Goker M."/>
            <person name="Woyke T."/>
            <person name="Bristow J."/>
            <person name="Eisen J.A."/>
            <person name="Markowitz V."/>
            <person name="Hugenholtz P."/>
            <person name="Kyrpides N.C."/>
            <person name="Klenk H.P."/>
            <person name="Lucas S."/>
        </authorList>
    </citation>
    <scope>NUCLEOTIDE SEQUENCE [LARGE SCALE GENOMIC DNA]</scope>
    <source>
        <strain evidence="3">ATCC 35417 / DSM 20613 / JCM 6297 / CCUG 15421 / P 36-108</strain>
    </source>
</reference>
<dbReference type="HOGENOM" id="CLU_162482_0_0_10"/>
<organism evidence="2 3">
    <name type="scientific">Bacteroides helcogenes (strain ATCC 35417 / DSM 20613 / JCM 6297 / CCUG 15421 / P 36-108)</name>
    <dbReference type="NCBI Taxonomy" id="693979"/>
    <lineage>
        <taxon>Bacteria</taxon>
        <taxon>Pseudomonadati</taxon>
        <taxon>Bacteroidota</taxon>
        <taxon>Bacteroidia</taxon>
        <taxon>Bacteroidales</taxon>
        <taxon>Bacteroidaceae</taxon>
        <taxon>Bacteroides</taxon>
    </lineage>
</organism>
<dbReference type="PATRIC" id="fig|693979.3.peg.451"/>
<dbReference type="Proteomes" id="UP000008630">
    <property type="component" value="Chromosome"/>
</dbReference>
<sequence length="121" mass="14470">MQQNIEKNVRHCGCCHRPLPVEAFYIDKRTQLPDNYCKECRRSFSHNRYRSSQDTKAGEEERQQACRYPVITRLADRPFRLLLILHAKQVVRESVERKRERLKENPSSRPSTLNTSILWQE</sequence>
<feature type="compositionally biased region" description="Polar residues" evidence="1">
    <location>
        <begin position="107"/>
        <end position="121"/>
    </location>
</feature>
<feature type="compositionally biased region" description="Basic and acidic residues" evidence="1">
    <location>
        <begin position="95"/>
        <end position="106"/>
    </location>
</feature>
<dbReference type="OrthoDB" id="1050422at2"/>
<evidence type="ECO:0000313" key="2">
    <source>
        <dbReference type="EMBL" id="ADV42447.1"/>
    </source>
</evidence>
<dbReference type="EMBL" id="CP002352">
    <property type="protein sequence ID" value="ADV42447.1"/>
    <property type="molecule type" value="Genomic_DNA"/>
</dbReference>
<dbReference type="eggNOG" id="ENOG503046K">
    <property type="taxonomic scope" value="Bacteria"/>
</dbReference>
<feature type="region of interest" description="Disordered" evidence="1">
    <location>
        <begin position="95"/>
        <end position="121"/>
    </location>
</feature>
<dbReference type="KEGG" id="bhl:Bache_0420"/>
<evidence type="ECO:0000256" key="1">
    <source>
        <dbReference type="SAM" id="MobiDB-lite"/>
    </source>
</evidence>
<dbReference type="AlphaFoldDB" id="E6SV11"/>
<keyword evidence="3" id="KW-1185">Reference proteome</keyword>
<gene>
    <name evidence="2" type="ordered locus">Bache_0420</name>
</gene>
<dbReference type="STRING" id="693979.Bache_0420"/>
<reference key="1">
    <citation type="submission" date="2010-11" db="EMBL/GenBank/DDBJ databases">
        <title>The complete genome of Bacteroides helcogenes P 36-108.</title>
        <authorList>
            <consortium name="US DOE Joint Genome Institute (JGI-PGF)"/>
            <person name="Lucas S."/>
            <person name="Copeland A."/>
            <person name="Lapidus A."/>
            <person name="Bruce D."/>
            <person name="Goodwin L."/>
            <person name="Pitluck S."/>
            <person name="Kyrpides N."/>
            <person name="Mavromatis K."/>
            <person name="Ivanova N."/>
            <person name="Zeytun A."/>
            <person name="Brettin T."/>
            <person name="Detter J.C."/>
            <person name="Tapia R."/>
            <person name="Han C."/>
            <person name="Land M."/>
            <person name="Hauser L."/>
            <person name="Markowitz V."/>
            <person name="Cheng J.-F."/>
            <person name="Hugenholtz P."/>
            <person name="Woyke T."/>
            <person name="Wu D."/>
            <person name="Gronow S."/>
            <person name="Wellnitz S."/>
            <person name="Brambilla E."/>
            <person name="Klenk H.-P."/>
            <person name="Eisen J.A."/>
        </authorList>
    </citation>
    <scope>NUCLEOTIDE SEQUENCE</scope>
    <source>
        <strain>P 36-108</strain>
    </source>
</reference>